<reference evidence="5" key="1">
    <citation type="submission" date="2018-02" db="EMBL/GenBank/DDBJ databases">
        <authorList>
            <person name="Kim S.-K."/>
            <person name="Jung H.-I."/>
            <person name="Lee S.-W."/>
        </authorList>
    </citation>
    <scope>NUCLEOTIDE SEQUENCE</scope>
    <source>
        <strain evidence="5">SK3146</strain>
    </source>
</reference>
<evidence type="ECO:0000256" key="2">
    <source>
        <dbReference type="ARBA" id="ARBA00023125"/>
    </source>
</evidence>
<evidence type="ECO:0000256" key="1">
    <source>
        <dbReference type="ARBA" id="ARBA00023015"/>
    </source>
</evidence>
<dbReference type="Proteomes" id="UP001057134">
    <property type="component" value="Chromosome"/>
</dbReference>
<feature type="domain" description="HTH araC/xylS-type" evidence="4">
    <location>
        <begin position="120"/>
        <end position="206"/>
    </location>
</feature>
<dbReference type="RefSeq" id="WP_249864725.1">
    <property type="nucleotide sequence ID" value="NZ_CP027059.1"/>
</dbReference>
<dbReference type="InterPro" id="IPR009057">
    <property type="entry name" value="Homeodomain-like_sf"/>
</dbReference>
<keyword evidence="2" id="KW-0238">DNA-binding</keyword>
<sequence>MPAQEGKLWSIDVTGALGDEWNRLLKAYKDRDDSSIRQALDEMKRKAIKLQLDPGELIAKCSQWVRVLELESDRHSDDGFHDCLLKSRRLSDTMDLMETKVKELYEANREAVIERKAKLQQIDHYIAEHLSDNISLVDIADYLFLNPSYLSRYFKLETGMNFTDYVHRYKMKIACHLLKSKQDNIELVAFKLGYVERTYFSKIFKK</sequence>
<protein>
    <submittedName>
        <fullName evidence="5">HTH-type transcriptional regulator YesS</fullName>
    </submittedName>
</protein>
<dbReference type="EMBL" id="CP027059">
    <property type="protein sequence ID" value="UQZ82607.1"/>
    <property type="molecule type" value="Genomic_DNA"/>
</dbReference>
<keyword evidence="6" id="KW-1185">Reference proteome</keyword>
<keyword evidence="1" id="KW-0805">Transcription regulation</keyword>
<dbReference type="Pfam" id="PF12833">
    <property type="entry name" value="HTH_18"/>
    <property type="match status" value="1"/>
</dbReference>
<proteinExistence type="predicted"/>
<dbReference type="PANTHER" id="PTHR43280">
    <property type="entry name" value="ARAC-FAMILY TRANSCRIPTIONAL REGULATOR"/>
    <property type="match status" value="1"/>
</dbReference>
<evidence type="ECO:0000259" key="4">
    <source>
        <dbReference type="PROSITE" id="PS01124"/>
    </source>
</evidence>
<accession>A0ABY4RK66</accession>
<dbReference type="SUPFAM" id="SSF46689">
    <property type="entry name" value="Homeodomain-like"/>
    <property type="match status" value="1"/>
</dbReference>
<evidence type="ECO:0000256" key="3">
    <source>
        <dbReference type="ARBA" id="ARBA00023163"/>
    </source>
</evidence>
<name>A0ABY4RK66_9BACL</name>
<evidence type="ECO:0000313" key="5">
    <source>
        <dbReference type="EMBL" id="UQZ82607.1"/>
    </source>
</evidence>
<reference evidence="5" key="2">
    <citation type="journal article" date="2021" name="J Anim Sci Technol">
        <title>Complete genome sequence of Paenibacillus konkukensis sp. nov. SK3146 as a potential probiotic strain.</title>
        <authorList>
            <person name="Jung H.I."/>
            <person name="Park S."/>
            <person name="Niu K.M."/>
            <person name="Lee S.W."/>
            <person name="Kothari D."/>
            <person name="Yi K.J."/>
            <person name="Kim S.K."/>
        </authorList>
    </citation>
    <scope>NUCLEOTIDE SEQUENCE</scope>
    <source>
        <strain evidence="5">SK3146</strain>
    </source>
</reference>
<dbReference type="InterPro" id="IPR018060">
    <property type="entry name" value="HTH_AraC"/>
</dbReference>
<evidence type="ECO:0000313" key="6">
    <source>
        <dbReference type="Proteomes" id="UP001057134"/>
    </source>
</evidence>
<keyword evidence="3" id="KW-0804">Transcription</keyword>
<dbReference type="PANTHER" id="PTHR43280:SF2">
    <property type="entry name" value="HTH-TYPE TRANSCRIPTIONAL REGULATOR EXSA"/>
    <property type="match status" value="1"/>
</dbReference>
<dbReference type="Gene3D" id="1.10.10.60">
    <property type="entry name" value="Homeodomain-like"/>
    <property type="match status" value="2"/>
</dbReference>
<dbReference type="PROSITE" id="PS01124">
    <property type="entry name" value="HTH_ARAC_FAMILY_2"/>
    <property type="match status" value="1"/>
</dbReference>
<dbReference type="SMART" id="SM00342">
    <property type="entry name" value="HTH_ARAC"/>
    <property type="match status" value="1"/>
</dbReference>
<gene>
    <name evidence="5" type="primary">yesS_24</name>
    <name evidence="5" type="ORF">SK3146_01765</name>
</gene>
<organism evidence="5 6">
    <name type="scientific">Paenibacillus konkukensis</name>
    <dbReference type="NCBI Taxonomy" id="2020716"/>
    <lineage>
        <taxon>Bacteria</taxon>
        <taxon>Bacillati</taxon>
        <taxon>Bacillota</taxon>
        <taxon>Bacilli</taxon>
        <taxon>Bacillales</taxon>
        <taxon>Paenibacillaceae</taxon>
        <taxon>Paenibacillus</taxon>
    </lineage>
</organism>